<dbReference type="NCBIfam" id="TIGR00482">
    <property type="entry name" value="nicotinate (nicotinamide) nucleotide adenylyltransferase"/>
    <property type="match status" value="1"/>
</dbReference>
<evidence type="ECO:0000256" key="2">
    <source>
        <dbReference type="ARBA" id="ARBA00005019"/>
    </source>
</evidence>
<keyword evidence="8 11" id="KW-0067">ATP-binding</keyword>
<dbReference type="EC" id="2.7.7.18" evidence="11"/>
<dbReference type="Proteomes" id="UP000297891">
    <property type="component" value="Unassembled WGS sequence"/>
</dbReference>
<comment type="function">
    <text evidence="1 11">Catalyzes the reversible adenylation of nicotinate mononucleotide (NaMN) to nicotinic acid adenine dinucleotide (NaAD).</text>
</comment>
<dbReference type="RefSeq" id="WP_100790617.1">
    <property type="nucleotide sequence ID" value="NZ_NPDQ01000004.1"/>
</dbReference>
<evidence type="ECO:0000313" key="14">
    <source>
        <dbReference type="Proteomes" id="UP000297891"/>
    </source>
</evidence>
<evidence type="ECO:0000256" key="1">
    <source>
        <dbReference type="ARBA" id="ARBA00002324"/>
    </source>
</evidence>
<dbReference type="InterPro" id="IPR005248">
    <property type="entry name" value="NadD/NMNAT"/>
</dbReference>
<comment type="pathway">
    <text evidence="2 11">Cofactor biosynthesis; NAD(+) biosynthesis; deamido-NAD(+) from nicotinate D-ribonucleotide: step 1/1.</text>
</comment>
<keyword evidence="5 11" id="KW-0808">Transferase</keyword>
<evidence type="ECO:0000256" key="10">
    <source>
        <dbReference type="ARBA" id="ARBA00048721"/>
    </source>
</evidence>
<keyword evidence="6 11" id="KW-0548">Nucleotidyltransferase</keyword>
<comment type="caution">
    <text evidence="13">The sequence shown here is derived from an EMBL/GenBank/DDBJ whole genome shotgun (WGS) entry which is preliminary data.</text>
</comment>
<gene>
    <name evidence="11 13" type="primary">nadD</name>
    <name evidence="13" type="ORF">EHQ30_16380</name>
</gene>
<sequence>MEVLFFGGSFNPPHRGHRHVIESITKSFPHAKLYICPNFVSPLKDAGKDFQANEIWELCLAEFEDFLSENVILWDEEIKQPNVSYTISTLAVLKNLHPNSEISLVIGEDNLETFDQWKSYSEILKLIFSLIVVRRETPYPKEIPLPKFIPKEKLKVLENPILALSSTEIRQISEVDWNHHLVLPKTKELALEFQKGKEDSSSR</sequence>
<keyword evidence="4 11" id="KW-0662">Pyridine nucleotide biosynthesis</keyword>
<dbReference type="InterPro" id="IPR014729">
    <property type="entry name" value="Rossmann-like_a/b/a_fold"/>
</dbReference>
<dbReference type="GO" id="GO:0005524">
    <property type="term" value="F:ATP binding"/>
    <property type="evidence" value="ECO:0007669"/>
    <property type="project" value="UniProtKB-KW"/>
</dbReference>
<dbReference type="OrthoDB" id="5295945at2"/>
<dbReference type="EMBL" id="RQFP01000014">
    <property type="protein sequence ID" value="TGK91770.1"/>
    <property type="molecule type" value="Genomic_DNA"/>
</dbReference>
<accession>A0A2M9Y154</accession>
<evidence type="ECO:0000256" key="9">
    <source>
        <dbReference type="ARBA" id="ARBA00023027"/>
    </source>
</evidence>
<evidence type="ECO:0000313" key="13">
    <source>
        <dbReference type="EMBL" id="TGK91770.1"/>
    </source>
</evidence>
<dbReference type="NCBIfam" id="TIGR00125">
    <property type="entry name" value="cyt_tran_rel"/>
    <property type="match status" value="1"/>
</dbReference>
<dbReference type="HAMAP" id="MF_00244">
    <property type="entry name" value="NaMN_adenylyltr"/>
    <property type="match status" value="1"/>
</dbReference>
<dbReference type="AlphaFoldDB" id="A0A2M9Y154"/>
<dbReference type="Gene3D" id="3.40.50.620">
    <property type="entry name" value="HUPs"/>
    <property type="match status" value="1"/>
</dbReference>
<dbReference type="PANTHER" id="PTHR39321:SF3">
    <property type="entry name" value="PHOSPHOPANTETHEINE ADENYLYLTRANSFERASE"/>
    <property type="match status" value="1"/>
</dbReference>
<dbReference type="CDD" id="cd02165">
    <property type="entry name" value="NMNAT"/>
    <property type="match status" value="1"/>
</dbReference>
<dbReference type="PANTHER" id="PTHR39321">
    <property type="entry name" value="NICOTINATE-NUCLEOTIDE ADENYLYLTRANSFERASE-RELATED"/>
    <property type="match status" value="1"/>
</dbReference>
<dbReference type="UniPathway" id="UPA00253">
    <property type="reaction ID" value="UER00332"/>
</dbReference>
<evidence type="ECO:0000256" key="6">
    <source>
        <dbReference type="ARBA" id="ARBA00022695"/>
    </source>
</evidence>
<organism evidence="13 14">
    <name type="scientific">Leptospira brenneri</name>
    <dbReference type="NCBI Taxonomy" id="2023182"/>
    <lineage>
        <taxon>Bacteria</taxon>
        <taxon>Pseudomonadati</taxon>
        <taxon>Spirochaetota</taxon>
        <taxon>Spirochaetia</taxon>
        <taxon>Leptospirales</taxon>
        <taxon>Leptospiraceae</taxon>
        <taxon>Leptospira</taxon>
    </lineage>
</organism>
<keyword evidence="14" id="KW-1185">Reference proteome</keyword>
<evidence type="ECO:0000259" key="12">
    <source>
        <dbReference type="Pfam" id="PF01467"/>
    </source>
</evidence>
<keyword evidence="9 11" id="KW-0520">NAD</keyword>
<evidence type="ECO:0000256" key="11">
    <source>
        <dbReference type="HAMAP-Rule" id="MF_00244"/>
    </source>
</evidence>
<keyword evidence="7 11" id="KW-0547">Nucleotide-binding</keyword>
<dbReference type="GO" id="GO:0004515">
    <property type="term" value="F:nicotinate-nucleotide adenylyltransferase activity"/>
    <property type="evidence" value="ECO:0007669"/>
    <property type="project" value="UniProtKB-UniRule"/>
</dbReference>
<dbReference type="Pfam" id="PF01467">
    <property type="entry name" value="CTP_transf_like"/>
    <property type="match status" value="1"/>
</dbReference>
<evidence type="ECO:0000256" key="4">
    <source>
        <dbReference type="ARBA" id="ARBA00022642"/>
    </source>
</evidence>
<proteinExistence type="inferred from homology"/>
<evidence type="ECO:0000256" key="3">
    <source>
        <dbReference type="ARBA" id="ARBA00009014"/>
    </source>
</evidence>
<comment type="catalytic activity">
    <reaction evidence="10 11">
        <text>nicotinate beta-D-ribonucleotide + ATP + H(+) = deamido-NAD(+) + diphosphate</text>
        <dbReference type="Rhea" id="RHEA:22860"/>
        <dbReference type="ChEBI" id="CHEBI:15378"/>
        <dbReference type="ChEBI" id="CHEBI:30616"/>
        <dbReference type="ChEBI" id="CHEBI:33019"/>
        <dbReference type="ChEBI" id="CHEBI:57502"/>
        <dbReference type="ChEBI" id="CHEBI:58437"/>
        <dbReference type="EC" id="2.7.7.18"/>
    </reaction>
</comment>
<reference evidence="13" key="1">
    <citation type="journal article" date="2019" name="PLoS Negl. Trop. Dis.">
        <title>Revisiting the worldwide diversity of Leptospira species in the environment.</title>
        <authorList>
            <person name="Vincent A.T."/>
            <person name="Schiettekatte O."/>
            <person name="Bourhy P."/>
            <person name="Veyrier F.J."/>
            <person name="Picardeau M."/>
        </authorList>
    </citation>
    <scope>NUCLEOTIDE SEQUENCE [LARGE SCALE GENOMIC DNA]</scope>
    <source>
        <strain evidence="13">201800277</strain>
    </source>
</reference>
<feature type="domain" description="Cytidyltransferase-like" evidence="12">
    <location>
        <begin position="5"/>
        <end position="171"/>
    </location>
</feature>
<name>A0A2M9Y154_9LEPT</name>
<comment type="similarity">
    <text evidence="3 11">Belongs to the NadD family.</text>
</comment>
<dbReference type="InterPro" id="IPR004821">
    <property type="entry name" value="Cyt_trans-like"/>
</dbReference>
<evidence type="ECO:0000256" key="5">
    <source>
        <dbReference type="ARBA" id="ARBA00022679"/>
    </source>
</evidence>
<dbReference type="SUPFAM" id="SSF52374">
    <property type="entry name" value="Nucleotidylyl transferase"/>
    <property type="match status" value="1"/>
</dbReference>
<evidence type="ECO:0000256" key="8">
    <source>
        <dbReference type="ARBA" id="ARBA00022840"/>
    </source>
</evidence>
<evidence type="ECO:0000256" key="7">
    <source>
        <dbReference type="ARBA" id="ARBA00022741"/>
    </source>
</evidence>
<dbReference type="GO" id="GO:0009435">
    <property type="term" value="P:NAD+ biosynthetic process"/>
    <property type="evidence" value="ECO:0007669"/>
    <property type="project" value="UniProtKB-UniRule"/>
</dbReference>
<protein>
    <recommendedName>
        <fullName evidence="11">Probable nicotinate-nucleotide adenylyltransferase</fullName>
        <ecNumber evidence="11">2.7.7.18</ecNumber>
    </recommendedName>
    <alternativeName>
        <fullName evidence="11">Deamido-NAD(+) diphosphorylase</fullName>
    </alternativeName>
    <alternativeName>
        <fullName evidence="11">Deamido-NAD(+) pyrophosphorylase</fullName>
    </alternativeName>
    <alternativeName>
        <fullName evidence="11">Nicotinate mononucleotide adenylyltransferase</fullName>
        <shortName evidence="11">NaMN adenylyltransferase</shortName>
    </alternativeName>
</protein>